<name>A0A7M5XB25_9CNID</name>
<dbReference type="RefSeq" id="XP_066932517.1">
    <property type="nucleotide sequence ID" value="XM_067076416.1"/>
</dbReference>
<evidence type="ECO:0000256" key="7">
    <source>
        <dbReference type="SAM" id="MobiDB-lite"/>
    </source>
</evidence>
<protein>
    <recommendedName>
        <fullName evidence="6">Cleavage and polyadenylation specificity factor subunit 2</fullName>
    </recommendedName>
    <alternativeName>
        <fullName evidence="6">Cleavage and polyadenylation specificity factor 100 kDa subunit</fullName>
    </alternativeName>
</protein>
<dbReference type="Proteomes" id="UP000594262">
    <property type="component" value="Unplaced"/>
</dbReference>
<proteinExistence type="inferred from homology"/>
<dbReference type="SMART" id="SM00849">
    <property type="entry name" value="Lactamase_B"/>
    <property type="match status" value="1"/>
</dbReference>
<evidence type="ECO:0000256" key="3">
    <source>
        <dbReference type="ARBA" id="ARBA00022664"/>
    </source>
</evidence>
<dbReference type="InterPro" id="IPR022712">
    <property type="entry name" value="Beta_Casp"/>
</dbReference>
<evidence type="ECO:0000313" key="11">
    <source>
        <dbReference type="Proteomes" id="UP000594262"/>
    </source>
</evidence>
<feature type="domain" description="Beta-Casp" evidence="9">
    <location>
        <begin position="243"/>
        <end position="368"/>
    </location>
</feature>
<dbReference type="GO" id="GO:0006398">
    <property type="term" value="P:mRNA 3'-end processing by stem-loop binding and cleavage"/>
    <property type="evidence" value="ECO:0007669"/>
    <property type="project" value="InterPro"/>
</dbReference>
<feature type="domain" description="Metallo-beta-lactamase" evidence="8">
    <location>
        <begin position="17"/>
        <end position="223"/>
    </location>
</feature>
<dbReference type="SUPFAM" id="SSF56281">
    <property type="entry name" value="Metallo-hydrolase/oxidoreductase"/>
    <property type="match status" value="1"/>
</dbReference>
<dbReference type="InterPro" id="IPR036866">
    <property type="entry name" value="RibonucZ/Hydroxyglut_hydro"/>
</dbReference>
<evidence type="ECO:0000256" key="6">
    <source>
        <dbReference type="RuleBase" id="RU365006"/>
    </source>
</evidence>
<dbReference type="InterPro" id="IPR027075">
    <property type="entry name" value="CPSF2"/>
</dbReference>
<dbReference type="InterPro" id="IPR011108">
    <property type="entry name" value="RMMBL"/>
</dbReference>
<dbReference type="InterPro" id="IPR001279">
    <property type="entry name" value="Metallo-B-lactamas"/>
</dbReference>
<dbReference type="CDD" id="cd16293">
    <property type="entry name" value="CPSF2-like_MBL-fold"/>
    <property type="match status" value="1"/>
</dbReference>
<comment type="similarity">
    <text evidence="2 6">Belongs to the metallo-beta-lactamase superfamily. RNA-metabolizing metallo-beta-lactamase-like family. CPSF2/YSH1 subfamily.</text>
</comment>
<dbReference type="Pfam" id="PF13299">
    <property type="entry name" value="CPSF100_C"/>
    <property type="match status" value="1"/>
</dbReference>
<dbReference type="PANTHER" id="PTHR45922">
    <property type="entry name" value="CLEAVAGE AND POLYADENYLATION SPECIFICITY FACTOR SUBUNIT 2"/>
    <property type="match status" value="1"/>
</dbReference>
<evidence type="ECO:0000313" key="10">
    <source>
        <dbReference type="EnsemblMetazoa" id="CLYHEMP020439.1"/>
    </source>
</evidence>
<keyword evidence="3 6" id="KW-0507">mRNA processing</keyword>
<evidence type="ECO:0000259" key="8">
    <source>
        <dbReference type="SMART" id="SM00849"/>
    </source>
</evidence>
<evidence type="ECO:0000256" key="4">
    <source>
        <dbReference type="ARBA" id="ARBA00022884"/>
    </source>
</evidence>
<dbReference type="EnsemblMetazoa" id="CLYHEMT020439.1">
    <property type="protein sequence ID" value="CLYHEMP020439.1"/>
    <property type="gene ID" value="CLYHEMG020439"/>
</dbReference>
<dbReference type="AlphaFoldDB" id="A0A7M5XB25"/>
<evidence type="ECO:0000259" key="9">
    <source>
        <dbReference type="SMART" id="SM01027"/>
    </source>
</evidence>
<dbReference type="SMART" id="SM01027">
    <property type="entry name" value="Beta-Casp"/>
    <property type="match status" value="1"/>
</dbReference>
<keyword evidence="5 6" id="KW-0539">Nucleus</keyword>
<evidence type="ECO:0000256" key="2">
    <source>
        <dbReference type="ARBA" id="ARBA00010624"/>
    </source>
</evidence>
<keyword evidence="4 6" id="KW-0694">RNA-binding</keyword>
<dbReference type="OrthoDB" id="64353at2759"/>
<sequence>MTSIIRFTPLSGAQDEKPLCYLLQVDEFRFLLDCGWDENLDLEVVENIRKHLHSIDAVLLSHPDIYHVGALPYLVGKCGLNCPIYATIPVHKMGQMFVYDFYQSHHNYKNFEHYTLDDVDAAFDKIEQLKYSQHVSLKGRGHGLSITPYLAGHMIGGTMWKIMKEGEEDIIYAVDFNHKKEIHLNGAVLETLSRPALLITDAFNAVKQQARRRERDIQLMNQILTTVRKDGNVLLACDTAGRILELTQLLDQLWRSQDSGLSVYSLVVMNNVVYNTVEFAKSQVEWMSDKMIKSFEATRTNPFSFKHIVQCHSIKEVEDVPSPKVVLASTADLNSGFSREIFISWAPDPKNTVIFTYSTAPGSLARQLIDNPDTKSIEIEVNKKVKLEGAELAEFLENEKEKARLTRLTRKSLTSETGDNVFKQESESEDEEENALDLKSKYDLMLTDEKLRSKSSFFKQAKIYPMFPYKEDRLKWDDYGEVIRPEDYMITETMMLDQPEVPEENDEMKLQQTLEDMKEEMELLEIKEPPTKCISQTIQLDIRCTLAYIDFEGRSDGESVKRILSLVKPRQLILVHATEQATRTLADHCRNSNNMTISNIYTPVVNETVDATRESHIYQVKLKDALVSSLKFSTAQDIELAWVDGQLVMEERGEKFDKMETDFQKKEVVPVLEQMPQELVPGHSSVFIGEPRLSDFKQVLTRNGIQAEFAGGALICNNVVAVKRNETGKITLEGGLCPEYYQIRELLYEQYAIV</sequence>
<dbReference type="InterPro" id="IPR025069">
    <property type="entry name" value="Cpsf2_C"/>
</dbReference>
<evidence type="ECO:0000256" key="1">
    <source>
        <dbReference type="ARBA" id="ARBA00004123"/>
    </source>
</evidence>
<dbReference type="Pfam" id="PF07521">
    <property type="entry name" value="RMMBL"/>
    <property type="match status" value="1"/>
</dbReference>
<organism evidence="10 11">
    <name type="scientific">Clytia hemisphaerica</name>
    <dbReference type="NCBI Taxonomy" id="252671"/>
    <lineage>
        <taxon>Eukaryota</taxon>
        <taxon>Metazoa</taxon>
        <taxon>Cnidaria</taxon>
        <taxon>Hydrozoa</taxon>
        <taxon>Hydroidolina</taxon>
        <taxon>Leptothecata</taxon>
        <taxon>Obeliida</taxon>
        <taxon>Clytiidae</taxon>
        <taxon>Clytia</taxon>
    </lineage>
</organism>
<dbReference type="Pfam" id="PF16661">
    <property type="entry name" value="Lactamase_B_6"/>
    <property type="match status" value="1"/>
</dbReference>
<dbReference type="FunFam" id="3.60.15.10:FF:000008">
    <property type="entry name" value="Cleavage and polyadenylation specificity factor subunit 2"/>
    <property type="match status" value="1"/>
</dbReference>
<reference evidence="10" key="1">
    <citation type="submission" date="2021-01" db="UniProtKB">
        <authorList>
            <consortium name="EnsemblMetazoa"/>
        </authorList>
    </citation>
    <scope>IDENTIFICATION</scope>
</reference>
<dbReference type="Pfam" id="PF10996">
    <property type="entry name" value="Beta-Casp"/>
    <property type="match status" value="1"/>
</dbReference>
<evidence type="ECO:0000256" key="5">
    <source>
        <dbReference type="ARBA" id="ARBA00023242"/>
    </source>
</evidence>
<feature type="region of interest" description="Disordered" evidence="7">
    <location>
        <begin position="416"/>
        <end position="436"/>
    </location>
</feature>
<keyword evidence="11" id="KW-1185">Reference proteome</keyword>
<dbReference type="GO" id="GO:0003723">
    <property type="term" value="F:RNA binding"/>
    <property type="evidence" value="ECO:0007669"/>
    <property type="project" value="UniProtKB-KW"/>
</dbReference>
<dbReference type="Gene3D" id="3.60.15.10">
    <property type="entry name" value="Ribonuclease Z/Hydroxyacylglutathione hydrolase-like"/>
    <property type="match status" value="1"/>
</dbReference>
<dbReference type="PANTHER" id="PTHR45922:SF1">
    <property type="entry name" value="CLEAVAGE AND POLYADENYLATION SPECIFICITY FACTOR SUBUNIT 2"/>
    <property type="match status" value="1"/>
</dbReference>
<dbReference type="GO" id="GO:0005847">
    <property type="term" value="C:mRNA cleavage and polyadenylation specificity factor complex"/>
    <property type="evidence" value="ECO:0007669"/>
    <property type="project" value="InterPro"/>
</dbReference>
<dbReference type="GeneID" id="136820229"/>
<accession>A0A7M5XB25</accession>
<dbReference type="InterPro" id="IPR035639">
    <property type="entry name" value="CPSF2_MBL"/>
</dbReference>
<comment type="subcellular location">
    <subcellularLocation>
        <location evidence="1 6">Nucleus</location>
    </subcellularLocation>
</comment>